<dbReference type="EMBL" id="FM954973">
    <property type="protein sequence ID" value="CAV26614.1"/>
    <property type="molecule type" value="Genomic_DNA"/>
</dbReference>
<evidence type="ECO:0000313" key="2">
    <source>
        <dbReference type="Proteomes" id="UP000009100"/>
    </source>
</evidence>
<name>B7VSL8_VIBA3</name>
<gene>
    <name evidence="1" type="ordered locus">VS_II0835</name>
</gene>
<proteinExistence type="predicted"/>
<dbReference type="HOGENOM" id="CLU_3105288_0_0_6"/>
<organism evidence="1 2">
    <name type="scientific">Vibrio atlanticus (strain LGP32)</name>
    <name type="common">Vibrio splendidus (strain Mel32)</name>
    <dbReference type="NCBI Taxonomy" id="575788"/>
    <lineage>
        <taxon>Bacteria</taxon>
        <taxon>Pseudomonadati</taxon>
        <taxon>Pseudomonadota</taxon>
        <taxon>Gammaproteobacteria</taxon>
        <taxon>Vibrionales</taxon>
        <taxon>Vibrionaceae</taxon>
        <taxon>Vibrio</taxon>
    </lineage>
</organism>
<dbReference type="Proteomes" id="UP000009100">
    <property type="component" value="Chromosome 2"/>
</dbReference>
<protein>
    <submittedName>
        <fullName evidence="1">Uncharacterized protein</fullName>
    </submittedName>
</protein>
<sequence length="51" mass="5566">MVVNIFKGEPLGSPFGFLMKKTLGLELELGEGLVGKLRVTLIQNMSCVNRS</sequence>
<dbReference type="KEGG" id="vsp:VS_II0835"/>
<evidence type="ECO:0000313" key="1">
    <source>
        <dbReference type="EMBL" id="CAV26614.1"/>
    </source>
</evidence>
<dbReference type="AlphaFoldDB" id="B7VSL8"/>
<accession>B7VSL8</accession>
<reference evidence="1 2" key="1">
    <citation type="submission" date="2009-02" db="EMBL/GenBank/DDBJ databases">
        <title>Vibrio splendidus str. LGP32 complete genome.</title>
        <authorList>
            <person name="Mazel D."/>
            <person name="Le Roux F."/>
        </authorList>
    </citation>
    <scope>NUCLEOTIDE SEQUENCE [LARGE SCALE GENOMIC DNA]</scope>
    <source>
        <strain evidence="1 2">LGP32</strain>
    </source>
</reference>
<dbReference type="STRING" id="575788.VS_II0835"/>